<evidence type="ECO:0000256" key="1">
    <source>
        <dbReference type="ARBA" id="ARBA00012513"/>
    </source>
</evidence>
<dbReference type="AlphaFoldDB" id="A0A6P3Z7K7"/>
<dbReference type="InterPro" id="IPR008266">
    <property type="entry name" value="Tyr_kinase_AS"/>
</dbReference>
<dbReference type="SMART" id="SM00220">
    <property type="entry name" value="S_TKc"/>
    <property type="match status" value="1"/>
</dbReference>
<dbReference type="KEGG" id="zju:107410304"/>
<evidence type="ECO:0000256" key="3">
    <source>
        <dbReference type="ARBA" id="ARBA00022679"/>
    </source>
</evidence>
<dbReference type="PANTHER" id="PTHR48005:SF13">
    <property type="entry name" value="SERINE_THREONINE-PROTEIN KINASE DDB_G0278509-RELATED"/>
    <property type="match status" value="1"/>
</dbReference>
<evidence type="ECO:0000256" key="7">
    <source>
        <dbReference type="ARBA" id="ARBA00047899"/>
    </source>
</evidence>
<evidence type="ECO:0000256" key="4">
    <source>
        <dbReference type="ARBA" id="ARBA00022741"/>
    </source>
</evidence>
<name>A0A6P3Z7K7_ZIZJJ</name>
<keyword evidence="2" id="KW-0723">Serine/threonine-protein kinase</keyword>
<sequence>MEGGSLRNVLMNNDAEARAFGWNKRVNIVKGVANALSYMHHDCSPSMIHRDISSQNILLKAEHDKALVSDLGTARLFKPDPLNWTSFAGTYGYAAPELAYKMEVNEKCNVYSFGFVTLEILMGKHPGDLTSSLLPSLSPSSATLAHHQIAEMNVLDQRLSPPTNEEARKVLCLVKVAIACLHSSPKSRPTMKQVAQKISSETHI</sequence>
<dbReference type="PROSITE" id="PS00109">
    <property type="entry name" value="PROTEIN_KINASE_TYR"/>
    <property type="match status" value="1"/>
</dbReference>
<proteinExistence type="predicted"/>
<comment type="catalytic activity">
    <reaction evidence="7">
        <text>L-threonyl-[protein] + ATP = O-phospho-L-threonyl-[protein] + ADP + H(+)</text>
        <dbReference type="Rhea" id="RHEA:46608"/>
        <dbReference type="Rhea" id="RHEA-COMP:11060"/>
        <dbReference type="Rhea" id="RHEA-COMP:11605"/>
        <dbReference type="ChEBI" id="CHEBI:15378"/>
        <dbReference type="ChEBI" id="CHEBI:30013"/>
        <dbReference type="ChEBI" id="CHEBI:30616"/>
        <dbReference type="ChEBI" id="CHEBI:61977"/>
        <dbReference type="ChEBI" id="CHEBI:456216"/>
        <dbReference type="EC" id="2.7.11.1"/>
    </reaction>
</comment>
<comment type="catalytic activity">
    <reaction evidence="8">
        <text>L-seryl-[protein] + ATP = O-phospho-L-seryl-[protein] + ADP + H(+)</text>
        <dbReference type="Rhea" id="RHEA:17989"/>
        <dbReference type="Rhea" id="RHEA-COMP:9863"/>
        <dbReference type="Rhea" id="RHEA-COMP:11604"/>
        <dbReference type="ChEBI" id="CHEBI:15378"/>
        <dbReference type="ChEBI" id="CHEBI:29999"/>
        <dbReference type="ChEBI" id="CHEBI:30616"/>
        <dbReference type="ChEBI" id="CHEBI:83421"/>
        <dbReference type="ChEBI" id="CHEBI:456216"/>
        <dbReference type="EC" id="2.7.11.1"/>
    </reaction>
</comment>
<dbReference type="PANTHER" id="PTHR48005">
    <property type="entry name" value="LEUCINE RICH REPEAT KINASE 2"/>
    <property type="match status" value="1"/>
</dbReference>
<organism evidence="10 11">
    <name type="scientific">Ziziphus jujuba</name>
    <name type="common">Chinese jujube</name>
    <name type="synonym">Ziziphus sativa</name>
    <dbReference type="NCBI Taxonomy" id="326968"/>
    <lineage>
        <taxon>Eukaryota</taxon>
        <taxon>Viridiplantae</taxon>
        <taxon>Streptophyta</taxon>
        <taxon>Embryophyta</taxon>
        <taxon>Tracheophyta</taxon>
        <taxon>Spermatophyta</taxon>
        <taxon>Magnoliopsida</taxon>
        <taxon>eudicotyledons</taxon>
        <taxon>Gunneridae</taxon>
        <taxon>Pentapetalae</taxon>
        <taxon>rosids</taxon>
        <taxon>fabids</taxon>
        <taxon>Rosales</taxon>
        <taxon>Rhamnaceae</taxon>
        <taxon>Paliureae</taxon>
        <taxon>Ziziphus</taxon>
    </lineage>
</organism>
<evidence type="ECO:0000256" key="5">
    <source>
        <dbReference type="ARBA" id="ARBA00022777"/>
    </source>
</evidence>
<accession>A0A6P3Z7K7</accession>
<keyword evidence="6" id="KW-0067">ATP-binding</keyword>
<gene>
    <name evidence="11" type="primary">LOC107410304</name>
</gene>
<keyword evidence="4" id="KW-0547">Nucleotide-binding</keyword>
<dbReference type="FunFam" id="1.10.510.10:FF:000445">
    <property type="entry name" value="MDIS1-interacting receptor like kinase 2"/>
    <property type="match status" value="1"/>
</dbReference>
<evidence type="ECO:0000256" key="2">
    <source>
        <dbReference type="ARBA" id="ARBA00022527"/>
    </source>
</evidence>
<keyword evidence="5" id="KW-0418">Kinase</keyword>
<dbReference type="InterPro" id="IPR011009">
    <property type="entry name" value="Kinase-like_dom_sf"/>
</dbReference>
<dbReference type="GO" id="GO:0004674">
    <property type="term" value="F:protein serine/threonine kinase activity"/>
    <property type="evidence" value="ECO:0007669"/>
    <property type="project" value="UniProtKB-KW"/>
</dbReference>
<evidence type="ECO:0000256" key="6">
    <source>
        <dbReference type="ARBA" id="ARBA00022840"/>
    </source>
</evidence>
<evidence type="ECO:0000259" key="9">
    <source>
        <dbReference type="PROSITE" id="PS50011"/>
    </source>
</evidence>
<dbReference type="GeneID" id="107410304"/>
<dbReference type="GO" id="GO:0005524">
    <property type="term" value="F:ATP binding"/>
    <property type="evidence" value="ECO:0007669"/>
    <property type="project" value="UniProtKB-KW"/>
</dbReference>
<dbReference type="InParanoid" id="A0A6P3Z7K7"/>
<protein>
    <recommendedName>
        <fullName evidence="1">non-specific serine/threonine protein kinase</fullName>
        <ecNumber evidence="1">2.7.11.1</ecNumber>
    </recommendedName>
</protein>
<dbReference type="EC" id="2.7.11.1" evidence="1"/>
<dbReference type="PROSITE" id="PS50011">
    <property type="entry name" value="PROTEIN_KINASE_DOM"/>
    <property type="match status" value="1"/>
</dbReference>
<dbReference type="Gene3D" id="1.10.510.10">
    <property type="entry name" value="Transferase(Phosphotransferase) domain 1"/>
    <property type="match status" value="1"/>
</dbReference>
<dbReference type="InterPro" id="IPR000719">
    <property type="entry name" value="Prot_kinase_dom"/>
</dbReference>
<keyword evidence="3" id="KW-0808">Transferase</keyword>
<dbReference type="InterPro" id="IPR051420">
    <property type="entry name" value="Ser_Thr_Kinases_DiverseReg"/>
</dbReference>
<evidence type="ECO:0000313" key="10">
    <source>
        <dbReference type="Proteomes" id="UP001652623"/>
    </source>
</evidence>
<dbReference type="SUPFAM" id="SSF56112">
    <property type="entry name" value="Protein kinase-like (PK-like)"/>
    <property type="match status" value="1"/>
</dbReference>
<dbReference type="Pfam" id="PF00069">
    <property type="entry name" value="Pkinase"/>
    <property type="match status" value="1"/>
</dbReference>
<reference evidence="11" key="1">
    <citation type="submission" date="2025-08" db="UniProtKB">
        <authorList>
            <consortium name="RefSeq"/>
        </authorList>
    </citation>
    <scope>IDENTIFICATION</scope>
    <source>
        <tissue evidence="11">Seedling</tissue>
    </source>
</reference>
<feature type="domain" description="Protein kinase" evidence="9">
    <location>
        <begin position="1"/>
        <end position="204"/>
    </location>
</feature>
<evidence type="ECO:0000313" key="11">
    <source>
        <dbReference type="RefSeq" id="XP_015873204.1"/>
    </source>
</evidence>
<evidence type="ECO:0000256" key="8">
    <source>
        <dbReference type="ARBA" id="ARBA00048679"/>
    </source>
</evidence>
<dbReference type="Proteomes" id="UP001652623">
    <property type="component" value="Chromosome 10"/>
</dbReference>
<dbReference type="RefSeq" id="XP_015873204.1">
    <property type="nucleotide sequence ID" value="XM_016017718.1"/>
</dbReference>
<keyword evidence="10" id="KW-1185">Reference proteome</keyword>